<keyword evidence="2" id="KW-0408">Iron</keyword>
<keyword evidence="5" id="KW-0614">Plasmid</keyword>
<organism evidence="5 6">
    <name type="scientific">Mycetohabitans rhizoxinica</name>
    <dbReference type="NCBI Taxonomy" id="412963"/>
    <lineage>
        <taxon>Bacteria</taxon>
        <taxon>Pseudomonadati</taxon>
        <taxon>Pseudomonadota</taxon>
        <taxon>Betaproteobacteria</taxon>
        <taxon>Burkholderiales</taxon>
        <taxon>Burkholderiaceae</taxon>
        <taxon>Mycetohabitans</taxon>
    </lineage>
</organism>
<gene>
    <name evidence="5" type="ORF">IHE29_01160</name>
</gene>
<evidence type="ECO:0000256" key="3">
    <source>
        <dbReference type="ARBA" id="ARBA00023014"/>
    </source>
</evidence>
<evidence type="ECO:0000256" key="1">
    <source>
        <dbReference type="ARBA" id="ARBA00022723"/>
    </source>
</evidence>
<keyword evidence="6" id="KW-1185">Reference proteome</keyword>
<evidence type="ECO:0000259" key="4">
    <source>
        <dbReference type="Pfam" id="PF24877"/>
    </source>
</evidence>
<feature type="domain" description="Dihydroxy-acid/6-phosphogluconate dehydratase C-terminal" evidence="4">
    <location>
        <begin position="6"/>
        <end position="88"/>
    </location>
</feature>
<keyword evidence="3" id="KW-0411">Iron-sulfur</keyword>
<dbReference type="Pfam" id="PF24877">
    <property type="entry name" value="ILV_EDD_C"/>
    <property type="match status" value="1"/>
</dbReference>
<proteinExistence type="predicted"/>
<dbReference type="SUPFAM" id="SSF52016">
    <property type="entry name" value="LeuD/IlvD-like"/>
    <property type="match status" value="1"/>
</dbReference>
<reference evidence="5 6" key="1">
    <citation type="submission" date="2020-09" db="EMBL/GenBank/DDBJ databases">
        <title>Genome sequences of Mycetohabitans spp.</title>
        <authorList>
            <person name="Carter M.E."/>
            <person name="Carpenter S.C.D."/>
            <person name="Bogdanove A.J."/>
        </authorList>
    </citation>
    <scope>NUCLEOTIDE SEQUENCE [LARGE SCALE GENOMIC DNA]</scope>
    <source>
        <strain evidence="5 6">B12</strain>
        <plasmid evidence="5 6">megaplasmid</plasmid>
    </source>
</reference>
<sequence>MVCHRAVPLMQHTGLAVLRGNLAPDGAVIQTGAADPGLLVCTRPAVVSRDYNDMTARIDSDALSVDQYRVIVLQHAGPARAPGVPEWGQLPSS</sequence>
<dbReference type="PANTHER" id="PTHR43183">
    <property type="entry name" value="HYPOTHETICAL DIHYDROXYACID DEHYDRATASE (EUROFUNG)-RELATED"/>
    <property type="match status" value="1"/>
</dbReference>
<dbReference type="Gene3D" id="3.50.30.80">
    <property type="entry name" value="IlvD/EDD C-terminal domain-like"/>
    <property type="match status" value="1"/>
</dbReference>
<accession>A0ABZ2PSC4</accession>
<geneLocation type="plasmid" evidence="5 6">
    <name>megaplasmid</name>
</geneLocation>
<keyword evidence="1" id="KW-0479">Metal-binding</keyword>
<dbReference type="PANTHER" id="PTHR43183:SF2">
    <property type="entry name" value="DIHYDROXY-ACID DEHYDRATASE"/>
    <property type="match status" value="1"/>
</dbReference>
<dbReference type="EMBL" id="CP062175">
    <property type="protein sequence ID" value="WXK37989.1"/>
    <property type="molecule type" value="Genomic_DNA"/>
</dbReference>
<dbReference type="InterPro" id="IPR042096">
    <property type="entry name" value="Dihydro-acid_dehy_C"/>
</dbReference>
<dbReference type="Proteomes" id="UP001493153">
    <property type="component" value="Plasmid megaplasmid"/>
</dbReference>
<evidence type="ECO:0000313" key="6">
    <source>
        <dbReference type="Proteomes" id="UP001493153"/>
    </source>
</evidence>
<dbReference type="InterPro" id="IPR052352">
    <property type="entry name" value="Sugar_Degrad_Dehydratases"/>
</dbReference>
<name>A0ABZ2PSC4_9BURK</name>
<evidence type="ECO:0000313" key="5">
    <source>
        <dbReference type="EMBL" id="WXK37989.1"/>
    </source>
</evidence>
<dbReference type="InterPro" id="IPR056740">
    <property type="entry name" value="ILV_EDD_C"/>
</dbReference>
<evidence type="ECO:0000256" key="2">
    <source>
        <dbReference type="ARBA" id="ARBA00023004"/>
    </source>
</evidence>
<protein>
    <submittedName>
        <fullName evidence="5">Dihydroxy-acid dehydratase</fullName>
    </submittedName>
</protein>